<evidence type="ECO:0000259" key="1">
    <source>
        <dbReference type="Pfam" id="PF13649"/>
    </source>
</evidence>
<dbReference type="RefSeq" id="WP_251800068.1">
    <property type="nucleotide sequence ID" value="NZ_JAMQOL010000030.1"/>
</dbReference>
<dbReference type="SUPFAM" id="SSF53335">
    <property type="entry name" value="S-adenosyl-L-methionine-dependent methyltransferases"/>
    <property type="match status" value="1"/>
</dbReference>
<keyword evidence="3" id="KW-1185">Reference proteome</keyword>
<keyword evidence="2" id="KW-0808">Transferase</keyword>
<keyword evidence="2" id="KW-0489">Methyltransferase</keyword>
<gene>
    <name evidence="2" type="ORF">LXN57_22065</name>
</gene>
<dbReference type="Gene3D" id="3.40.50.150">
    <property type="entry name" value="Vaccinia Virus protein VP39"/>
    <property type="match status" value="1"/>
</dbReference>
<dbReference type="InterPro" id="IPR029063">
    <property type="entry name" value="SAM-dependent_MTases_sf"/>
</dbReference>
<accession>A0ABT0Y344</accession>
<dbReference type="GO" id="GO:0032259">
    <property type="term" value="P:methylation"/>
    <property type="evidence" value="ECO:0007669"/>
    <property type="project" value="UniProtKB-KW"/>
</dbReference>
<comment type="caution">
    <text evidence="2">The sequence shown here is derived from an EMBL/GenBank/DDBJ whole genome shotgun (WGS) entry which is preliminary data.</text>
</comment>
<dbReference type="GO" id="GO:0008168">
    <property type="term" value="F:methyltransferase activity"/>
    <property type="evidence" value="ECO:0007669"/>
    <property type="project" value="UniProtKB-KW"/>
</dbReference>
<dbReference type="Pfam" id="PF13649">
    <property type="entry name" value="Methyltransf_25"/>
    <property type="match status" value="1"/>
</dbReference>
<evidence type="ECO:0000313" key="2">
    <source>
        <dbReference type="EMBL" id="MCM4080270.1"/>
    </source>
</evidence>
<protein>
    <submittedName>
        <fullName evidence="2">Methyltransferase domain-containing protein</fullName>
    </submittedName>
</protein>
<feature type="domain" description="Methyltransferase" evidence="1">
    <location>
        <begin position="55"/>
        <end position="151"/>
    </location>
</feature>
<proteinExistence type="predicted"/>
<evidence type="ECO:0000313" key="3">
    <source>
        <dbReference type="Proteomes" id="UP001523216"/>
    </source>
</evidence>
<name>A0ABT0Y344_9ACTN</name>
<dbReference type="InterPro" id="IPR041698">
    <property type="entry name" value="Methyltransf_25"/>
</dbReference>
<organism evidence="2 3">
    <name type="scientific">Paractinoplanes hotanensis</name>
    <dbReference type="NCBI Taxonomy" id="2906497"/>
    <lineage>
        <taxon>Bacteria</taxon>
        <taxon>Bacillati</taxon>
        <taxon>Actinomycetota</taxon>
        <taxon>Actinomycetes</taxon>
        <taxon>Micromonosporales</taxon>
        <taxon>Micromonosporaceae</taxon>
        <taxon>Paractinoplanes</taxon>
    </lineage>
</organism>
<sequence length="272" mass="29290">MDFDTATRQRMAAIEANWDERTPIHAASQFYARDPEAWFAPYEWEDLGPLTGRDVLHLQCHLGTETLAFARRGAGTVTGLDVSDSSCTSARRLAAAAGLAVEYVRANVYDAVEALGNRRFDVVYTGKGALLFLPDLTRWAAQVAGLLRPGGVAYVVEFHPLFSSLGVMPGDSLLLRNDYLAGRGAREVDATCTYTDGPPLTGATASYEWAHGLGEVVTALIGAGLTISSLRESDEIPWPNWPGMEPTANGFFRLPASAPKIPLVYALRATAG</sequence>
<dbReference type="Proteomes" id="UP001523216">
    <property type="component" value="Unassembled WGS sequence"/>
</dbReference>
<reference evidence="2 3" key="1">
    <citation type="submission" date="2022-06" db="EMBL/GenBank/DDBJ databases">
        <title>Actinoplanes abujensis sp. nov., isolated from Nigerian arid soil.</title>
        <authorList>
            <person name="Ding P."/>
        </authorList>
    </citation>
    <scope>NUCLEOTIDE SEQUENCE [LARGE SCALE GENOMIC DNA]</scope>
    <source>
        <strain evidence="3">TRM88002</strain>
    </source>
</reference>
<dbReference type="CDD" id="cd02440">
    <property type="entry name" value="AdoMet_MTases"/>
    <property type="match status" value="1"/>
</dbReference>
<dbReference type="EMBL" id="JAMQOL010000030">
    <property type="protein sequence ID" value="MCM4080270.1"/>
    <property type="molecule type" value="Genomic_DNA"/>
</dbReference>